<dbReference type="GO" id="GO:0044780">
    <property type="term" value="P:bacterial-type flagellum assembly"/>
    <property type="evidence" value="ECO:0007669"/>
    <property type="project" value="InterPro"/>
</dbReference>
<proteinExistence type="inferred from homology"/>
<comment type="caution">
    <text evidence="8">The sequence shown here is derived from an EMBL/GenBank/DDBJ whole genome shotgun (WGS) entry which is preliminary data.</text>
</comment>
<dbReference type="InterPro" id="IPR042196">
    <property type="entry name" value="FHIPEP_4"/>
</dbReference>
<dbReference type="AlphaFoldDB" id="A0A2W5Q4T9"/>
<feature type="transmembrane region" description="Helical" evidence="7">
    <location>
        <begin position="286"/>
        <end position="309"/>
    </location>
</feature>
<evidence type="ECO:0000256" key="7">
    <source>
        <dbReference type="RuleBase" id="RU364093"/>
    </source>
</evidence>
<keyword evidence="8" id="KW-0282">Flagellum</keyword>
<evidence type="ECO:0000256" key="2">
    <source>
        <dbReference type="ARBA" id="ARBA00008835"/>
    </source>
</evidence>
<protein>
    <recommendedName>
        <fullName evidence="7">Flagellar biosynthesis protein FlhA</fullName>
    </recommendedName>
</protein>
<feature type="transmembrane region" description="Helical" evidence="7">
    <location>
        <begin position="47"/>
        <end position="70"/>
    </location>
</feature>
<dbReference type="PRINTS" id="PR00949">
    <property type="entry name" value="TYPE3IMAPROT"/>
</dbReference>
<keyword evidence="6 7" id="KW-0472">Membrane</keyword>
<dbReference type="EMBL" id="QFPW01000001">
    <property type="protein sequence ID" value="PZQ52367.1"/>
    <property type="molecule type" value="Genomic_DNA"/>
</dbReference>
<evidence type="ECO:0000256" key="1">
    <source>
        <dbReference type="ARBA" id="ARBA00004651"/>
    </source>
</evidence>
<dbReference type="InterPro" id="IPR042193">
    <property type="entry name" value="FHIPEP_3"/>
</dbReference>
<dbReference type="InterPro" id="IPR006301">
    <property type="entry name" value="FlhA"/>
</dbReference>
<keyword evidence="4 7" id="KW-0812">Transmembrane</keyword>
<dbReference type="NCBIfam" id="TIGR01398">
    <property type="entry name" value="FlhA"/>
    <property type="match status" value="1"/>
</dbReference>
<dbReference type="Proteomes" id="UP000249185">
    <property type="component" value="Unassembled WGS sequence"/>
</dbReference>
<evidence type="ECO:0000256" key="3">
    <source>
        <dbReference type="ARBA" id="ARBA00022475"/>
    </source>
</evidence>
<comment type="similarity">
    <text evidence="2 7">Belongs to the FHIPEP (flagella/HR/invasion proteins export pore) family.</text>
</comment>
<dbReference type="PANTHER" id="PTHR30161">
    <property type="entry name" value="FLAGELLAR EXPORT PROTEIN, MEMBRANE FLHA SUBUNIT-RELATED"/>
    <property type="match status" value="1"/>
</dbReference>
<dbReference type="Gene3D" id="1.10.8.540">
    <property type="entry name" value="FHIPEP family, domain 3"/>
    <property type="match status" value="1"/>
</dbReference>
<dbReference type="GO" id="GO:0009306">
    <property type="term" value="P:protein secretion"/>
    <property type="evidence" value="ECO:0007669"/>
    <property type="project" value="InterPro"/>
</dbReference>
<gene>
    <name evidence="7 8" type="primary">flhA</name>
    <name evidence="8" type="ORF">DI556_01540</name>
</gene>
<evidence type="ECO:0000256" key="6">
    <source>
        <dbReference type="ARBA" id="ARBA00023136"/>
    </source>
</evidence>
<dbReference type="Gene3D" id="3.40.30.60">
    <property type="entry name" value="FHIPEP family, domain 1"/>
    <property type="match status" value="1"/>
</dbReference>
<dbReference type="InterPro" id="IPR042194">
    <property type="entry name" value="FHIPEP_1"/>
</dbReference>
<sequence>MASETLPSPGAPGRSRLELRALFQPTVMLAMALMAVIAMMILPIPIWLLDMGLAVSFALAILIFTITLFISRPLDFSTFPTILLASLMLRLSLNVSTTKLIIGNGHTGTGAAGHVIEGFADFIMGGSVFLGLVIFCVLLIVNFIVITKGAGRMAEVSARFALDAMPGKQLAIDADMAAGAISHAEARERRRIEQEETTFFGSLDGASKFVKGDAVAGLLITLLNLVVGLAMGVLVHGLPVGQAFETYSILTVGDGLVTQIPAVIISIASAMLLSKGGTVGSTDRALTSQLGGHPVALGTVGVLMALFALVPGLPFLPFMIAAAALGAAAHVARKAELRAAAEKAAPKAEAVAPPRKTLGDLLDVDEIHMEFAPNLVPVVMDAATGLDARILNMRNHIAQSFGLVLPEIRLTDNPGLPPGTYLIRIQGVEAARSRIETEMVLVLLPEAGAPAPEGVDVAEPVYGAPARWIAAAAQEEAALIGLSVVTPTEVVATHLLEIAKQNFGRLFTRRALRRLIEEFTTLSDTRRAEANRKMLDEFVPDRFPIDTLQSVLRLLLEERVSVRNLPLIFEAIAEANGPQANAAVLTEHVRHRLGFQLVAELREPDGALPLIQLAPAWEELFQKYQLPEGSGIVDVALPPAEFNRLANSVAEKIAAAGAQGRYPAVVTSTKRRRFLRTVLSSKGIRNPVLSFEEIGASARPAVLGLA</sequence>
<keyword evidence="8" id="KW-0966">Cell projection</keyword>
<name>A0A2W5Q4T9_RHOSU</name>
<evidence type="ECO:0000313" key="9">
    <source>
        <dbReference type="Proteomes" id="UP000249185"/>
    </source>
</evidence>
<comment type="caution">
    <text evidence="7">Lacks conserved residue(s) required for the propagation of feature annotation.</text>
</comment>
<dbReference type="Pfam" id="PF00771">
    <property type="entry name" value="FHIPEP"/>
    <property type="match status" value="1"/>
</dbReference>
<accession>A0A2W5Q4T9</accession>
<keyword evidence="7" id="KW-1005">Bacterial flagellum biogenesis</keyword>
<keyword evidence="7" id="KW-1006">Bacterial flagellum protein export</keyword>
<keyword evidence="5 7" id="KW-1133">Transmembrane helix</keyword>
<dbReference type="InterPro" id="IPR001712">
    <property type="entry name" value="T3SS_FHIPEP"/>
</dbReference>
<dbReference type="GO" id="GO:0005886">
    <property type="term" value="C:plasma membrane"/>
    <property type="evidence" value="ECO:0007669"/>
    <property type="project" value="UniProtKB-SubCell"/>
</dbReference>
<organism evidence="8 9">
    <name type="scientific">Rhodovulum sulfidophilum</name>
    <name type="common">Rhodobacter sulfidophilus</name>
    <dbReference type="NCBI Taxonomy" id="35806"/>
    <lineage>
        <taxon>Bacteria</taxon>
        <taxon>Pseudomonadati</taxon>
        <taxon>Pseudomonadota</taxon>
        <taxon>Alphaproteobacteria</taxon>
        <taxon>Rhodobacterales</taxon>
        <taxon>Paracoccaceae</taxon>
        <taxon>Rhodovulum</taxon>
    </lineage>
</organism>
<evidence type="ECO:0000256" key="5">
    <source>
        <dbReference type="ARBA" id="ARBA00022989"/>
    </source>
</evidence>
<keyword evidence="7" id="KW-0813">Transport</keyword>
<keyword evidence="8" id="KW-0969">Cilium</keyword>
<feature type="transmembrane region" description="Helical" evidence="7">
    <location>
        <begin position="256"/>
        <end position="274"/>
    </location>
</feature>
<dbReference type="Gene3D" id="3.40.50.12790">
    <property type="entry name" value="FHIPEP family, domain 4"/>
    <property type="match status" value="1"/>
</dbReference>
<dbReference type="PANTHER" id="PTHR30161:SF1">
    <property type="entry name" value="FLAGELLAR BIOSYNTHESIS PROTEIN FLHA-RELATED"/>
    <property type="match status" value="1"/>
</dbReference>
<feature type="transmembrane region" description="Helical" evidence="7">
    <location>
        <begin position="122"/>
        <end position="145"/>
    </location>
</feature>
<feature type="transmembrane region" description="Helical" evidence="7">
    <location>
        <begin position="215"/>
        <end position="236"/>
    </location>
</feature>
<reference evidence="8 9" key="1">
    <citation type="submission" date="2017-08" db="EMBL/GenBank/DDBJ databases">
        <title>Infants hospitalized years apart are colonized by the same room-sourced microbial strains.</title>
        <authorList>
            <person name="Brooks B."/>
            <person name="Olm M.R."/>
            <person name="Firek B.A."/>
            <person name="Baker R."/>
            <person name="Thomas B.C."/>
            <person name="Morowitz M.J."/>
            <person name="Banfield J.F."/>
        </authorList>
    </citation>
    <scope>NUCLEOTIDE SEQUENCE [LARGE SCALE GENOMIC DNA]</scope>
    <source>
        <strain evidence="8">S2_005_002_R2_34</strain>
    </source>
</reference>
<keyword evidence="3 7" id="KW-1003">Cell membrane</keyword>
<evidence type="ECO:0000256" key="4">
    <source>
        <dbReference type="ARBA" id="ARBA00022692"/>
    </source>
</evidence>
<comment type="function">
    <text evidence="7">Required for formation of the rod structure of the flagellar apparatus. Together with FliI and FliH, may constitute the export apparatus of flagellin.</text>
</comment>
<comment type="subcellular location">
    <subcellularLocation>
        <location evidence="1 7">Cell membrane</location>
        <topology evidence="1 7">Multi-pass membrane protein</topology>
    </subcellularLocation>
</comment>
<feature type="transmembrane region" description="Helical" evidence="7">
    <location>
        <begin position="21"/>
        <end position="41"/>
    </location>
</feature>
<keyword evidence="7" id="KW-0653">Protein transport</keyword>
<evidence type="ECO:0000313" key="8">
    <source>
        <dbReference type="EMBL" id="PZQ52367.1"/>
    </source>
</evidence>
<dbReference type="PIRSF" id="PIRSF005419">
    <property type="entry name" value="FlhA"/>
    <property type="match status" value="1"/>
</dbReference>